<dbReference type="Proteomes" id="UP000552883">
    <property type="component" value="Unassembled WGS sequence"/>
</dbReference>
<evidence type="ECO:0000313" key="2">
    <source>
        <dbReference type="Proteomes" id="UP000552883"/>
    </source>
</evidence>
<protein>
    <recommendedName>
        <fullName evidence="3">DUF2130 domain-containing protein</fullName>
    </recommendedName>
</protein>
<evidence type="ECO:0000313" key="1">
    <source>
        <dbReference type="EMBL" id="MBB5618929.1"/>
    </source>
</evidence>
<keyword evidence="2" id="KW-1185">Reference proteome</keyword>
<evidence type="ECO:0008006" key="3">
    <source>
        <dbReference type="Google" id="ProtNLM"/>
    </source>
</evidence>
<sequence length="114" mass="12834">MLRNAALGSLQYKRELELVKAQNVDITNFENELESFKSGFSRNYDLASRKFQEAISEIDKVIDRLQKVKDALLGSERNLRLANDKAQDVTIKKLTRGNPTMAQKFAELGEGGGE</sequence>
<gene>
    <name evidence="1" type="ORF">BJ959_002425</name>
</gene>
<dbReference type="RefSeq" id="WP_424960748.1">
    <property type="nucleotide sequence ID" value="NZ_VJWZ02000007.1"/>
</dbReference>
<dbReference type="InterPro" id="IPR019219">
    <property type="entry name" value="DUF2130"/>
</dbReference>
<proteinExistence type="predicted"/>
<organism evidence="1 2">
    <name type="scientific">Microcella frigidaquae</name>
    <dbReference type="NCBI Taxonomy" id="424758"/>
    <lineage>
        <taxon>Bacteria</taxon>
        <taxon>Bacillati</taxon>
        <taxon>Actinomycetota</taxon>
        <taxon>Actinomycetes</taxon>
        <taxon>Micrococcales</taxon>
        <taxon>Microbacteriaceae</taxon>
        <taxon>Microcella</taxon>
    </lineage>
</organism>
<comment type="caution">
    <text evidence="1">The sequence shown here is derived from an EMBL/GenBank/DDBJ whole genome shotgun (WGS) entry which is preliminary data.</text>
</comment>
<accession>A0A840XSL2</accession>
<reference evidence="1 2" key="1">
    <citation type="submission" date="2020-08" db="EMBL/GenBank/DDBJ databases">
        <title>Sequencing the genomes of 1000 actinobacteria strains.</title>
        <authorList>
            <person name="Klenk H.-P."/>
        </authorList>
    </citation>
    <scope>NUCLEOTIDE SEQUENCE [LARGE SCALE GENOMIC DNA]</scope>
    <source>
        <strain evidence="1 2">DSM 23889</strain>
    </source>
</reference>
<dbReference type="Pfam" id="PF09903">
    <property type="entry name" value="DUF2130"/>
    <property type="match status" value="1"/>
</dbReference>
<dbReference type="EMBL" id="JACHBS010000001">
    <property type="protein sequence ID" value="MBB5618929.1"/>
    <property type="molecule type" value="Genomic_DNA"/>
</dbReference>
<dbReference type="AlphaFoldDB" id="A0A840XSL2"/>
<name>A0A840XSL2_9MICO</name>